<accession>B6AKT7</accession>
<keyword evidence="1" id="KW-0175">Coiled coil</keyword>
<dbReference type="Gene3D" id="3.40.50.300">
    <property type="entry name" value="P-loop containing nucleotide triphosphate hydrolases"/>
    <property type="match status" value="1"/>
</dbReference>
<protein>
    <recommendedName>
        <fullName evidence="2">KAP NTPase domain-containing protein</fullName>
    </recommendedName>
</protein>
<dbReference type="InterPro" id="IPR027417">
    <property type="entry name" value="P-loop_NTPase"/>
</dbReference>
<proteinExistence type="predicted"/>
<sequence>MDEWTIPTRSKDVIDKEPFGSDLFERKALASRLTDYLYRLREGCVIGIDAPWGDGKTWFGKNWEADLKKQGFKTVYLDAFQTDYFEDPFLALSGAIFSLLQNSNSQSEKIRKPLLEIGKIFLPMGSRILVSALTRWTLGSGGSEVIEEIKKGIEQETSTITEDFLEARLKDYESEKENLITLRDELSSLVSSDTKPIFFFVDELDRCKPTYAINMLERIKHFFDVSGLIFILMVNRCQLERTVEGIYGLKGEEASEYLQKFVHFFLHLPKRRQLTPPDERDFNRIYGRELAKRFGLATEEDLKAKVGKVIDYFAVFAFLMDFTLRDLEKVWILFSLTLRIGPSNLPIGPVDFYLTYLISLKIKHPDLFSLLLEDDNKEGHMQCMDLIKGLMEKVKSMGVQNPLLETLLILHEAHSEFSNKQPEDHNFVNRWLKIRSYFKSNQLEVPCDDLKLLFPSLLKQLDLSVD</sequence>
<dbReference type="InterPro" id="IPR011646">
    <property type="entry name" value="KAP_P-loop"/>
</dbReference>
<dbReference type="EMBL" id="DS995259">
    <property type="protein sequence ID" value="EDZ40191.1"/>
    <property type="molecule type" value="Genomic_DNA"/>
</dbReference>
<dbReference type="SUPFAM" id="SSF52540">
    <property type="entry name" value="P-loop containing nucleoside triphosphate hydrolases"/>
    <property type="match status" value="1"/>
</dbReference>
<evidence type="ECO:0000313" key="3">
    <source>
        <dbReference type="EMBL" id="EDZ40191.1"/>
    </source>
</evidence>
<dbReference type="Pfam" id="PF07693">
    <property type="entry name" value="KAP_NTPase"/>
    <property type="match status" value="1"/>
</dbReference>
<reference evidence="3" key="1">
    <citation type="journal article" date="2004" name="Nature">
        <title>Community structure and metabolism through reconstruction of microbial genomes from the environment.</title>
        <authorList>
            <person name="Tyson G.W."/>
            <person name="Chapman J."/>
            <person name="Hugenholtz P."/>
            <person name="Allen E.E."/>
            <person name="Ram R.J."/>
            <person name="Richardson P.M."/>
            <person name="Solovyev V.V."/>
            <person name="Rubin E.M."/>
            <person name="Rokhsar D.S."/>
            <person name="Banfield J.F."/>
        </authorList>
    </citation>
    <scope>NUCLEOTIDE SEQUENCE [LARGE SCALE GENOMIC DNA]</scope>
</reference>
<evidence type="ECO:0000256" key="1">
    <source>
        <dbReference type="SAM" id="Coils"/>
    </source>
</evidence>
<organism evidence="3">
    <name type="scientific">Leptospirillum sp. Group II '5-way CG'</name>
    <dbReference type="NCBI Taxonomy" id="419541"/>
    <lineage>
        <taxon>Bacteria</taxon>
        <taxon>Pseudomonadati</taxon>
        <taxon>Nitrospirota</taxon>
        <taxon>Nitrospiria</taxon>
        <taxon>Nitrospirales</taxon>
        <taxon>Nitrospiraceae</taxon>
        <taxon>Leptospirillum</taxon>
    </lineage>
</organism>
<dbReference type="AlphaFoldDB" id="B6AKT7"/>
<feature type="domain" description="KAP NTPase" evidence="2">
    <location>
        <begin position="27"/>
        <end position="271"/>
    </location>
</feature>
<evidence type="ECO:0000259" key="2">
    <source>
        <dbReference type="Pfam" id="PF07693"/>
    </source>
</evidence>
<feature type="coiled-coil region" evidence="1">
    <location>
        <begin position="162"/>
        <end position="189"/>
    </location>
</feature>
<reference evidence="3" key="2">
    <citation type="journal article" date="2008" name="PLoS Biol.">
        <title>Population genomic analysis of strain variation in Leptospirillum group II bacteria involved in acid mine drainage formation.</title>
        <authorList>
            <person name="Simmons S.L."/>
            <person name="Dibartolo G."/>
            <person name="Denef V.J."/>
            <person name="Goltsman D.S."/>
            <person name="Thelen M.P."/>
            <person name="Banfield J.F."/>
        </authorList>
    </citation>
    <scope>NUCLEOTIDE SEQUENCE [LARGE SCALE GENOMIC DNA]</scope>
</reference>
<name>B6AKT7_9BACT</name>
<gene>
    <name evidence="3" type="ORF">CGL2_11364053</name>
</gene>